<gene>
    <name evidence="1" type="ORF">ZHAS_00021119</name>
</gene>
<organism evidence="1">
    <name type="scientific">Anopheles sinensis</name>
    <name type="common">Mosquito</name>
    <dbReference type="NCBI Taxonomy" id="74873"/>
    <lineage>
        <taxon>Eukaryota</taxon>
        <taxon>Metazoa</taxon>
        <taxon>Ecdysozoa</taxon>
        <taxon>Arthropoda</taxon>
        <taxon>Hexapoda</taxon>
        <taxon>Insecta</taxon>
        <taxon>Pterygota</taxon>
        <taxon>Neoptera</taxon>
        <taxon>Endopterygota</taxon>
        <taxon>Diptera</taxon>
        <taxon>Nematocera</taxon>
        <taxon>Culicoidea</taxon>
        <taxon>Culicidae</taxon>
        <taxon>Anophelinae</taxon>
        <taxon>Anopheles</taxon>
    </lineage>
</organism>
<dbReference type="EnsemblMetazoa" id="ASIC021119-RA">
    <property type="protein sequence ID" value="ASIC021119-PA"/>
    <property type="gene ID" value="ASIC021119"/>
</dbReference>
<proteinExistence type="predicted"/>
<sequence length="74" mass="8460">MDFDRFTLPSVGFFIDRRSFALIQRAGKRPTRRGPLPHRAGCLKGLAGSGRALAERRKVMNRSRYQSVAQTLRR</sequence>
<evidence type="ECO:0000313" key="3">
    <source>
        <dbReference type="Proteomes" id="UP000030765"/>
    </source>
</evidence>
<protein>
    <submittedName>
        <fullName evidence="1 2">Uncharacterized protein</fullName>
    </submittedName>
</protein>
<reference evidence="2" key="2">
    <citation type="submission" date="2020-05" db="UniProtKB">
        <authorList>
            <consortium name="EnsemblMetazoa"/>
        </authorList>
    </citation>
    <scope>IDENTIFICATION</scope>
</reference>
<evidence type="ECO:0000313" key="1">
    <source>
        <dbReference type="EMBL" id="KFB52847.1"/>
    </source>
</evidence>
<dbReference type="EMBL" id="KE525406">
    <property type="protein sequence ID" value="KFB52847.1"/>
    <property type="molecule type" value="Genomic_DNA"/>
</dbReference>
<accession>A0A084WRK3</accession>
<reference evidence="1 3" key="1">
    <citation type="journal article" date="2014" name="BMC Genomics">
        <title>Genome sequence of Anopheles sinensis provides insight into genetics basis of mosquito competence for malaria parasites.</title>
        <authorList>
            <person name="Zhou D."/>
            <person name="Zhang D."/>
            <person name="Ding G."/>
            <person name="Shi L."/>
            <person name="Hou Q."/>
            <person name="Ye Y."/>
            <person name="Xu Y."/>
            <person name="Zhou H."/>
            <person name="Xiong C."/>
            <person name="Li S."/>
            <person name="Yu J."/>
            <person name="Hong S."/>
            <person name="Yu X."/>
            <person name="Zou P."/>
            <person name="Chen C."/>
            <person name="Chang X."/>
            <person name="Wang W."/>
            <person name="Lv Y."/>
            <person name="Sun Y."/>
            <person name="Ma L."/>
            <person name="Shen B."/>
            <person name="Zhu C."/>
        </authorList>
    </citation>
    <scope>NUCLEOTIDE SEQUENCE [LARGE SCALE GENOMIC DNA]</scope>
</reference>
<evidence type="ECO:0000313" key="2">
    <source>
        <dbReference type="EnsemblMetazoa" id="ASIC021119-PA"/>
    </source>
</evidence>
<dbReference type="EMBL" id="ATLV01026123">
    <property type="status" value="NOT_ANNOTATED_CDS"/>
    <property type="molecule type" value="Genomic_DNA"/>
</dbReference>
<name>A0A084WRK3_ANOSI</name>
<dbReference type="VEuPathDB" id="VectorBase:ASIC021119"/>
<keyword evidence="3" id="KW-1185">Reference proteome</keyword>
<dbReference type="AlphaFoldDB" id="A0A084WRK3"/>
<dbReference type="Proteomes" id="UP000030765">
    <property type="component" value="Unassembled WGS sequence"/>
</dbReference>